<accession>B0PC45</accession>
<comment type="caution">
    <text evidence="1">The sequence shown here is derived from an EMBL/GenBank/DDBJ whole genome shotgun (WGS) entry which is preliminary data.</text>
</comment>
<sequence>MDKSKLQKSTLHFVCKFAILNNGSKGLDFFVKIHWGAIYAS</sequence>
<dbReference type="HOGENOM" id="CLU_3264815_0_0_9"/>
<protein>
    <submittedName>
        <fullName evidence="1">Uncharacterized protein</fullName>
    </submittedName>
</protein>
<organism evidence="1 2">
    <name type="scientific">Anaerotruncus colihominis DSM 17241</name>
    <dbReference type="NCBI Taxonomy" id="445972"/>
    <lineage>
        <taxon>Bacteria</taxon>
        <taxon>Bacillati</taxon>
        <taxon>Bacillota</taxon>
        <taxon>Clostridia</taxon>
        <taxon>Eubacteriales</taxon>
        <taxon>Oscillospiraceae</taxon>
        <taxon>Anaerotruncus</taxon>
    </lineage>
</organism>
<evidence type="ECO:0000313" key="1">
    <source>
        <dbReference type="EMBL" id="EDS10800.1"/>
    </source>
</evidence>
<dbReference type="Proteomes" id="UP000003803">
    <property type="component" value="Unassembled WGS sequence"/>
</dbReference>
<evidence type="ECO:0000313" key="2">
    <source>
        <dbReference type="Proteomes" id="UP000003803"/>
    </source>
</evidence>
<proteinExistence type="predicted"/>
<keyword evidence="2" id="KW-1185">Reference proteome</keyword>
<reference evidence="1" key="2">
    <citation type="submission" date="2013-09" db="EMBL/GenBank/DDBJ databases">
        <title>Draft genome sequence of Anaerotruncus colihominis(DSM 17241).</title>
        <authorList>
            <person name="Sudarsanam P."/>
            <person name="Ley R."/>
            <person name="Guruge J."/>
            <person name="Turnbaugh P.J."/>
            <person name="Mahowald M."/>
            <person name="Liep D."/>
            <person name="Gordon J."/>
        </authorList>
    </citation>
    <scope>NUCLEOTIDE SEQUENCE</scope>
    <source>
        <strain evidence="1">DSM 17241</strain>
    </source>
</reference>
<gene>
    <name evidence="1" type="ORF">ANACOL_02354</name>
</gene>
<reference evidence="1" key="1">
    <citation type="submission" date="2007-11" db="EMBL/GenBank/DDBJ databases">
        <authorList>
            <person name="Fulton L."/>
            <person name="Clifton S."/>
            <person name="Fulton B."/>
            <person name="Xu J."/>
            <person name="Minx P."/>
            <person name="Pepin K.H."/>
            <person name="Johnson M."/>
            <person name="Thiruvilangam P."/>
            <person name="Bhonagiri V."/>
            <person name="Nash W.E."/>
            <person name="Mardis E.R."/>
            <person name="Wilson R.K."/>
        </authorList>
    </citation>
    <scope>NUCLEOTIDE SEQUENCE [LARGE SCALE GENOMIC DNA]</scope>
    <source>
        <strain evidence="1">DSM 17241</strain>
    </source>
</reference>
<name>B0PC45_9FIRM</name>
<dbReference type="EMBL" id="ABGD02000019">
    <property type="protein sequence ID" value="EDS10800.1"/>
    <property type="molecule type" value="Genomic_DNA"/>
</dbReference>
<dbReference type="AlphaFoldDB" id="B0PC45"/>